<dbReference type="Proteomes" id="UP000800097">
    <property type="component" value="Unassembled WGS sequence"/>
</dbReference>
<dbReference type="InterPro" id="IPR007568">
    <property type="entry name" value="RTA1"/>
</dbReference>
<feature type="transmembrane region" description="Helical" evidence="5">
    <location>
        <begin position="46"/>
        <end position="68"/>
    </location>
</feature>
<keyword evidence="4 5" id="KW-0472">Membrane</keyword>
<dbReference type="PANTHER" id="PTHR31465">
    <property type="entry name" value="PROTEIN RTA1-RELATED"/>
    <property type="match status" value="1"/>
</dbReference>
<keyword evidence="2 5" id="KW-0812">Transmembrane</keyword>
<dbReference type="PANTHER" id="PTHR31465:SF27">
    <property type="entry name" value="DOMAIN PROTEIN, PUTATIVE (AFU_ORTHOLOGUE AFUA_3G01030)-RELATED"/>
    <property type="match status" value="1"/>
</dbReference>
<evidence type="ECO:0000256" key="5">
    <source>
        <dbReference type="SAM" id="Phobius"/>
    </source>
</evidence>
<evidence type="ECO:0000256" key="2">
    <source>
        <dbReference type="ARBA" id="ARBA00022692"/>
    </source>
</evidence>
<name>A0A6A6J5W6_WESOR</name>
<keyword evidence="3 5" id="KW-1133">Transmembrane helix</keyword>
<organism evidence="6 7">
    <name type="scientific">Westerdykella ornata</name>
    <dbReference type="NCBI Taxonomy" id="318751"/>
    <lineage>
        <taxon>Eukaryota</taxon>
        <taxon>Fungi</taxon>
        <taxon>Dikarya</taxon>
        <taxon>Ascomycota</taxon>
        <taxon>Pezizomycotina</taxon>
        <taxon>Dothideomycetes</taxon>
        <taxon>Pleosporomycetidae</taxon>
        <taxon>Pleosporales</taxon>
        <taxon>Sporormiaceae</taxon>
        <taxon>Westerdykella</taxon>
    </lineage>
</organism>
<dbReference type="AlphaFoldDB" id="A0A6A6J5W6"/>
<accession>A0A6A6J5W6</accession>
<comment type="subcellular location">
    <subcellularLocation>
        <location evidence="1">Membrane</location>
        <topology evidence="1">Multi-pass membrane protein</topology>
    </subcellularLocation>
</comment>
<evidence type="ECO:0000313" key="6">
    <source>
        <dbReference type="EMBL" id="KAF2271971.1"/>
    </source>
</evidence>
<proteinExistence type="predicted"/>
<dbReference type="Pfam" id="PF04479">
    <property type="entry name" value="RTA1"/>
    <property type="match status" value="1"/>
</dbReference>
<feature type="transmembrane region" description="Helical" evidence="5">
    <location>
        <begin position="151"/>
        <end position="175"/>
    </location>
</feature>
<dbReference type="GO" id="GO:0016020">
    <property type="term" value="C:membrane"/>
    <property type="evidence" value="ECO:0007669"/>
    <property type="project" value="UniProtKB-SubCell"/>
</dbReference>
<gene>
    <name evidence="6" type="ORF">EI97DRAFT_470775</name>
</gene>
<dbReference type="EMBL" id="ML986529">
    <property type="protein sequence ID" value="KAF2271971.1"/>
    <property type="molecule type" value="Genomic_DNA"/>
</dbReference>
<keyword evidence="7" id="KW-1185">Reference proteome</keyword>
<reference evidence="6" key="1">
    <citation type="journal article" date="2020" name="Stud. Mycol.">
        <title>101 Dothideomycetes genomes: a test case for predicting lifestyles and emergence of pathogens.</title>
        <authorList>
            <person name="Haridas S."/>
            <person name="Albert R."/>
            <person name="Binder M."/>
            <person name="Bloem J."/>
            <person name="Labutti K."/>
            <person name="Salamov A."/>
            <person name="Andreopoulos B."/>
            <person name="Baker S."/>
            <person name="Barry K."/>
            <person name="Bills G."/>
            <person name="Bluhm B."/>
            <person name="Cannon C."/>
            <person name="Castanera R."/>
            <person name="Culley D."/>
            <person name="Daum C."/>
            <person name="Ezra D."/>
            <person name="Gonzalez J."/>
            <person name="Henrissat B."/>
            <person name="Kuo A."/>
            <person name="Liang C."/>
            <person name="Lipzen A."/>
            <person name="Lutzoni F."/>
            <person name="Magnuson J."/>
            <person name="Mondo S."/>
            <person name="Nolan M."/>
            <person name="Ohm R."/>
            <person name="Pangilinan J."/>
            <person name="Park H.-J."/>
            <person name="Ramirez L."/>
            <person name="Alfaro M."/>
            <person name="Sun H."/>
            <person name="Tritt A."/>
            <person name="Yoshinaga Y."/>
            <person name="Zwiers L.-H."/>
            <person name="Turgeon B."/>
            <person name="Goodwin S."/>
            <person name="Spatafora J."/>
            <person name="Crous P."/>
            <person name="Grigoriev I."/>
        </authorList>
    </citation>
    <scope>NUCLEOTIDE SEQUENCE</scope>
    <source>
        <strain evidence="6">CBS 379.55</strain>
    </source>
</reference>
<evidence type="ECO:0000256" key="4">
    <source>
        <dbReference type="ARBA" id="ARBA00023136"/>
    </source>
</evidence>
<evidence type="ECO:0000256" key="1">
    <source>
        <dbReference type="ARBA" id="ARBA00004141"/>
    </source>
</evidence>
<protein>
    <submittedName>
        <fullName evidence="6">RTA1-domain-containing protein</fullName>
    </submittedName>
</protein>
<feature type="transmembrane region" description="Helical" evidence="5">
    <location>
        <begin position="239"/>
        <end position="258"/>
    </location>
</feature>
<dbReference type="GeneID" id="54554965"/>
<evidence type="ECO:0000313" key="7">
    <source>
        <dbReference type="Proteomes" id="UP000800097"/>
    </source>
</evidence>
<feature type="transmembrane region" description="Helical" evidence="5">
    <location>
        <begin position="20"/>
        <end position="39"/>
    </location>
</feature>
<dbReference type="OrthoDB" id="3358017at2759"/>
<feature type="transmembrane region" description="Helical" evidence="5">
    <location>
        <begin position="196"/>
        <end position="219"/>
    </location>
</feature>
<evidence type="ECO:0000256" key="3">
    <source>
        <dbReference type="ARBA" id="ARBA00022989"/>
    </source>
</evidence>
<feature type="transmembrane region" description="Helical" evidence="5">
    <location>
        <begin position="80"/>
        <end position="100"/>
    </location>
</feature>
<dbReference type="RefSeq" id="XP_033649510.1">
    <property type="nucleotide sequence ID" value="XM_033801790.1"/>
</dbReference>
<sequence>MPELKPYKGSYYLWDYIPNLWAALAFAIVFTLLTAIHAWKMYRTRLWYCSLFVIGGVFEVIGYLFRIAARYDTSSLPLSILQSVFPLLAPILFAASLYMVYARVVRSLHAEFLSIVPSRWTTIIFVGGDWFCLNVQSSGAGLLGKPKNAKIAEAIIVAGLGLQILVFVAFMVLCSHFHVRYRRHEREKGCSQISEAVPWQAILNMLYGTSLLILVRNVFRMVEFIMGQDSYLFENEWPVYVFDGVLMGLVMAAFWWWFPEGLEEGGGGWEWIRKRWGWGRERVHSEDRMELRAREEGEVEDRR</sequence>